<evidence type="ECO:0000313" key="7">
    <source>
        <dbReference type="EMBL" id="EQD49192.1"/>
    </source>
</evidence>
<comment type="subcellular location">
    <subcellularLocation>
        <location evidence="1">Membrane</location>
        <topology evidence="1">Multi-pass membrane protein</topology>
    </subcellularLocation>
</comment>
<evidence type="ECO:0000256" key="4">
    <source>
        <dbReference type="ARBA" id="ARBA00022989"/>
    </source>
</evidence>
<proteinExistence type="predicted"/>
<name>T0ZX36_9ZZZZ</name>
<dbReference type="PANTHER" id="PTHR22926">
    <property type="entry name" value="PHOSPHO-N-ACETYLMURAMOYL-PENTAPEPTIDE-TRANSFERASE"/>
    <property type="match status" value="1"/>
</dbReference>
<reference evidence="7" key="2">
    <citation type="journal article" date="2014" name="ISME J.">
        <title>Microbial stratification in low pH oxic and suboxic macroscopic growths along an acid mine drainage.</title>
        <authorList>
            <person name="Mendez-Garcia C."/>
            <person name="Mesa V."/>
            <person name="Sprenger R.R."/>
            <person name="Richter M."/>
            <person name="Diez M.S."/>
            <person name="Solano J."/>
            <person name="Bargiela R."/>
            <person name="Golyshina O.V."/>
            <person name="Manteca A."/>
            <person name="Ramos J.L."/>
            <person name="Gallego J.R."/>
            <person name="Llorente I."/>
            <person name="Martins Dos Santos V.A."/>
            <person name="Jensen O.N."/>
            <person name="Pelaez A.I."/>
            <person name="Sanchez J."/>
            <person name="Ferrer M."/>
        </authorList>
    </citation>
    <scope>NUCLEOTIDE SEQUENCE</scope>
</reference>
<dbReference type="AlphaFoldDB" id="T0ZX36"/>
<evidence type="ECO:0000256" key="1">
    <source>
        <dbReference type="ARBA" id="ARBA00004141"/>
    </source>
</evidence>
<accession>T0ZX36</accession>
<sequence length="104" mass="11406">MGDTGSLAIGTGLGALCLLMNLDLLLVILGGLFVAETSSVILQVVSFRLFGRRIFRMAPFHHHFELRGWPETTVIVRFWILAGLLAAMALGIFYGDFLQIAKVV</sequence>
<evidence type="ECO:0000256" key="5">
    <source>
        <dbReference type="ARBA" id="ARBA00023136"/>
    </source>
</evidence>
<feature type="transmembrane region" description="Helical" evidence="6">
    <location>
        <begin position="24"/>
        <end position="47"/>
    </location>
</feature>
<keyword evidence="5 6" id="KW-0472">Membrane</keyword>
<evidence type="ECO:0000256" key="3">
    <source>
        <dbReference type="ARBA" id="ARBA00022692"/>
    </source>
</evidence>
<keyword evidence="4 6" id="KW-1133">Transmembrane helix</keyword>
<dbReference type="GO" id="GO:0071555">
    <property type="term" value="P:cell wall organization"/>
    <property type="evidence" value="ECO:0007669"/>
    <property type="project" value="TreeGrafter"/>
</dbReference>
<gene>
    <name evidence="7" type="ORF">B1B_11760</name>
</gene>
<keyword evidence="3 6" id="KW-0812">Transmembrane</keyword>
<dbReference type="InterPro" id="IPR000715">
    <property type="entry name" value="Glycosyl_transferase_4"/>
</dbReference>
<dbReference type="EMBL" id="AUZY01007670">
    <property type="protein sequence ID" value="EQD49192.1"/>
    <property type="molecule type" value="Genomic_DNA"/>
</dbReference>
<dbReference type="GO" id="GO:0016780">
    <property type="term" value="F:phosphotransferase activity, for other substituted phosphate groups"/>
    <property type="evidence" value="ECO:0007669"/>
    <property type="project" value="InterPro"/>
</dbReference>
<organism evidence="7">
    <name type="scientific">mine drainage metagenome</name>
    <dbReference type="NCBI Taxonomy" id="410659"/>
    <lineage>
        <taxon>unclassified sequences</taxon>
        <taxon>metagenomes</taxon>
        <taxon>ecological metagenomes</taxon>
    </lineage>
</organism>
<dbReference type="GO" id="GO:0044038">
    <property type="term" value="P:cell wall macromolecule biosynthetic process"/>
    <property type="evidence" value="ECO:0007669"/>
    <property type="project" value="TreeGrafter"/>
</dbReference>
<evidence type="ECO:0000256" key="2">
    <source>
        <dbReference type="ARBA" id="ARBA00022679"/>
    </source>
</evidence>
<evidence type="ECO:0000256" key="6">
    <source>
        <dbReference type="SAM" id="Phobius"/>
    </source>
</evidence>
<feature type="transmembrane region" description="Helical" evidence="6">
    <location>
        <begin position="74"/>
        <end position="94"/>
    </location>
</feature>
<protein>
    <submittedName>
        <fullName evidence="7">Phospho-N-acetylmuramoyl-pentapeptide-transferase</fullName>
    </submittedName>
</protein>
<comment type="caution">
    <text evidence="7">The sequence shown here is derived from an EMBL/GenBank/DDBJ whole genome shotgun (WGS) entry which is preliminary data.</text>
</comment>
<dbReference type="PANTHER" id="PTHR22926:SF5">
    <property type="entry name" value="PHOSPHO-N-ACETYLMURAMOYL-PENTAPEPTIDE-TRANSFERASE HOMOLOG"/>
    <property type="match status" value="1"/>
</dbReference>
<reference evidence="7" key="1">
    <citation type="submission" date="2013-08" db="EMBL/GenBank/DDBJ databases">
        <authorList>
            <person name="Mendez C."/>
            <person name="Richter M."/>
            <person name="Ferrer M."/>
            <person name="Sanchez J."/>
        </authorList>
    </citation>
    <scope>NUCLEOTIDE SEQUENCE</scope>
</reference>
<keyword evidence="2 7" id="KW-0808">Transferase</keyword>
<dbReference type="GO" id="GO:0005886">
    <property type="term" value="C:plasma membrane"/>
    <property type="evidence" value="ECO:0007669"/>
    <property type="project" value="TreeGrafter"/>
</dbReference>